<feature type="signal peptide" evidence="8">
    <location>
        <begin position="1"/>
        <end position="20"/>
    </location>
</feature>
<dbReference type="GO" id="GO:0008324">
    <property type="term" value="F:monoatomic cation transmembrane transporter activity"/>
    <property type="evidence" value="ECO:0007669"/>
    <property type="project" value="TreeGrafter"/>
</dbReference>
<comment type="similarity">
    <text evidence="2">Belongs to the Ca(2+):cation antiporter (CaCA) (TC 2.A.19) family.</text>
</comment>
<evidence type="ECO:0000259" key="9">
    <source>
        <dbReference type="Pfam" id="PF01699"/>
    </source>
</evidence>
<dbReference type="EMBL" id="CCBN010000008">
    <property type="protein sequence ID" value="CDO54685.1"/>
    <property type="molecule type" value="Genomic_DNA"/>
</dbReference>
<keyword evidence="6 7" id="KW-0472">Membrane</keyword>
<dbReference type="Proteomes" id="UP000242525">
    <property type="component" value="Unassembled WGS sequence"/>
</dbReference>
<feature type="chain" id="PRO_5005325834" description="Sodium/calcium exchanger membrane region domain-containing protein" evidence="8">
    <location>
        <begin position="21"/>
        <end position="788"/>
    </location>
</feature>
<keyword evidence="11" id="KW-1185">Reference proteome</keyword>
<organism evidence="10 11">
    <name type="scientific">Geotrichum candidum</name>
    <name type="common">Oospora lactis</name>
    <name type="synonym">Dipodascus geotrichum</name>
    <dbReference type="NCBI Taxonomy" id="1173061"/>
    <lineage>
        <taxon>Eukaryota</taxon>
        <taxon>Fungi</taxon>
        <taxon>Dikarya</taxon>
        <taxon>Ascomycota</taxon>
        <taxon>Saccharomycotina</taxon>
        <taxon>Dipodascomycetes</taxon>
        <taxon>Dipodascales</taxon>
        <taxon>Dipodascaceae</taxon>
        <taxon>Geotrichum</taxon>
    </lineage>
</organism>
<evidence type="ECO:0000256" key="8">
    <source>
        <dbReference type="SAM" id="SignalP"/>
    </source>
</evidence>
<feature type="domain" description="Sodium/calcium exchanger membrane region" evidence="9">
    <location>
        <begin position="83"/>
        <end position="221"/>
    </location>
</feature>
<evidence type="ECO:0000256" key="3">
    <source>
        <dbReference type="ARBA" id="ARBA00022448"/>
    </source>
</evidence>
<evidence type="ECO:0000256" key="5">
    <source>
        <dbReference type="ARBA" id="ARBA00022989"/>
    </source>
</evidence>
<feature type="transmembrane region" description="Helical" evidence="7">
    <location>
        <begin position="178"/>
        <end position="196"/>
    </location>
</feature>
<keyword evidence="5 7" id="KW-1133">Transmembrane helix</keyword>
<evidence type="ECO:0000256" key="6">
    <source>
        <dbReference type="ARBA" id="ARBA00023136"/>
    </source>
</evidence>
<dbReference type="OrthoDB" id="407410at2759"/>
<feature type="transmembrane region" description="Helical" evidence="7">
    <location>
        <begin position="512"/>
        <end position="535"/>
    </location>
</feature>
<dbReference type="PANTHER" id="PTHR12266">
    <property type="entry name" value="NA+/CA2+ K+ INDEPENDENT EXCHANGER"/>
    <property type="match status" value="1"/>
</dbReference>
<dbReference type="GO" id="GO:0006874">
    <property type="term" value="P:intracellular calcium ion homeostasis"/>
    <property type="evidence" value="ECO:0007669"/>
    <property type="project" value="TreeGrafter"/>
</dbReference>
<protein>
    <recommendedName>
        <fullName evidence="9">Sodium/calcium exchanger membrane region domain-containing protein</fullName>
    </recommendedName>
</protein>
<keyword evidence="3" id="KW-0813">Transport</keyword>
<feature type="transmembrane region" description="Helical" evidence="7">
    <location>
        <begin position="595"/>
        <end position="618"/>
    </location>
</feature>
<reference evidence="10" key="1">
    <citation type="submission" date="2014-03" db="EMBL/GenBank/DDBJ databases">
        <authorList>
            <person name="Casaregola S."/>
        </authorList>
    </citation>
    <scope>NUCLEOTIDE SEQUENCE [LARGE SCALE GENOMIC DNA]</scope>
    <source>
        <strain evidence="10">CLIB 918</strain>
    </source>
</reference>
<dbReference type="AlphaFoldDB" id="A0A0J9XBX5"/>
<dbReference type="InterPro" id="IPR044880">
    <property type="entry name" value="NCX_ion-bd_dom_sf"/>
</dbReference>
<feature type="transmembrane region" description="Helical" evidence="7">
    <location>
        <begin position="696"/>
        <end position="719"/>
    </location>
</feature>
<sequence length="788" mass="86310">MPPRLLCALVFFILVSSVAATSSNETLVPHLICEDVREALDKCQFVKDYCQEDRLSYIDYLELYYCSVSPVVSGLTLTGVICWLCILFMIIGVAASDYLCPNLNTISKMLGLSESLAGVTFLALGNGSPDVFSTYAAMKIGSGSLAIGELIGAASFITAVVTGSMAIIRPFKVARKSFLRDVVFFTVAVAFSMYFISDGVLTSLECAIMLLIYFLYVLFVVGWHWYNSRKRHLYLVETRARDLYTELGHEANIEADEEITDNPSLLTQGLNFAGFNSPTLSPVNDNGDIPNFHDSPLTPVPAWQDQSEEEQEGVYNELTRIMRLRRNTHQFPDTLKINSVSHSSGGTAGRPIRPSLFGAMEFRNVLQNLQNSRTNNTLNIPLQSTSDGNFEEQPSSYRDEIAVPSSQTQVPELIVTSPQASDERDSFEYSPTEYERAVSPGLERYSDNPASPFISESSGSYYPPTTGHHLVNFPGRNGWNLIKERLSIVFAGWGDVIVTLCPTLAGLDQKSWVNWVMCILTAPAIFLLTVTVPVIEADAIEKEEPDTQNTNPDDPFLAPVKAKLYIPLVRWLVVLQAILGPLFVAWSGFGDSGVSFIVLLVYSSTVSIVLLLLIFFLIPESTRAPYFMQVISFSGFVFAISWVSIVANEVVGILKALGVIFHISDAVLGLTVFAVGNSLGDLVANMTVAKMGFPMMALSACFGGPMLNILVGVGVSGLVVMPDSSGYQVELSHTLVISGITLLLTLVFLLVAVPLNKWRLSRTLGIITVLFWIVATTVNVILEIAISK</sequence>
<evidence type="ECO:0000313" key="11">
    <source>
        <dbReference type="Proteomes" id="UP000242525"/>
    </source>
</evidence>
<feature type="transmembrane region" description="Helical" evidence="7">
    <location>
        <begin position="486"/>
        <end position="506"/>
    </location>
</feature>
<evidence type="ECO:0000313" key="10">
    <source>
        <dbReference type="EMBL" id="CDO54685.1"/>
    </source>
</evidence>
<name>A0A0J9XBX5_GEOCN</name>
<dbReference type="InterPro" id="IPR051359">
    <property type="entry name" value="CaCA_antiporter"/>
</dbReference>
<keyword evidence="8" id="KW-0732">Signal</keyword>
<dbReference type="Gene3D" id="1.20.1420.30">
    <property type="entry name" value="NCX, central ion-binding region"/>
    <property type="match status" value="2"/>
</dbReference>
<feature type="transmembrane region" description="Helical" evidence="7">
    <location>
        <begin position="568"/>
        <end position="589"/>
    </location>
</feature>
<comment type="caution">
    <text evidence="10">The sequence shown here is derived from an EMBL/GenBank/DDBJ whole genome shotgun (WGS) entry which is preliminary data.</text>
</comment>
<feature type="transmembrane region" description="Helical" evidence="7">
    <location>
        <begin position="208"/>
        <end position="226"/>
    </location>
</feature>
<evidence type="ECO:0000256" key="4">
    <source>
        <dbReference type="ARBA" id="ARBA00022692"/>
    </source>
</evidence>
<accession>A0A0J9XBX5</accession>
<feature type="transmembrane region" description="Helical" evidence="7">
    <location>
        <begin position="106"/>
        <end position="125"/>
    </location>
</feature>
<feature type="transmembrane region" description="Helical" evidence="7">
    <location>
        <begin position="71"/>
        <end position="94"/>
    </location>
</feature>
<evidence type="ECO:0000256" key="1">
    <source>
        <dbReference type="ARBA" id="ARBA00004141"/>
    </source>
</evidence>
<feature type="domain" description="Sodium/calcium exchanger membrane region" evidence="9">
    <location>
        <begin position="632"/>
        <end position="778"/>
    </location>
</feature>
<keyword evidence="4 7" id="KW-0812">Transmembrane</keyword>
<dbReference type="STRING" id="1173061.A0A0J9XBX5"/>
<feature type="transmembrane region" description="Helical" evidence="7">
    <location>
        <begin position="731"/>
        <end position="752"/>
    </location>
</feature>
<evidence type="ECO:0000256" key="7">
    <source>
        <dbReference type="SAM" id="Phobius"/>
    </source>
</evidence>
<gene>
    <name evidence="10" type="ORF">BN980_GECA08s03134g</name>
</gene>
<dbReference type="GO" id="GO:0016020">
    <property type="term" value="C:membrane"/>
    <property type="evidence" value="ECO:0007669"/>
    <property type="project" value="UniProtKB-SubCell"/>
</dbReference>
<feature type="transmembrane region" description="Helical" evidence="7">
    <location>
        <begin position="630"/>
        <end position="647"/>
    </location>
</feature>
<evidence type="ECO:0000256" key="2">
    <source>
        <dbReference type="ARBA" id="ARBA00008170"/>
    </source>
</evidence>
<comment type="subcellular location">
    <subcellularLocation>
        <location evidence="1">Membrane</location>
        <topology evidence="1">Multi-pass membrane protein</topology>
    </subcellularLocation>
</comment>
<feature type="transmembrane region" description="Helical" evidence="7">
    <location>
        <begin position="145"/>
        <end position="166"/>
    </location>
</feature>
<feature type="transmembrane region" description="Helical" evidence="7">
    <location>
        <begin position="653"/>
        <end position="675"/>
    </location>
</feature>
<dbReference type="PANTHER" id="PTHR12266:SF0">
    <property type="entry name" value="MITOCHONDRIAL SODIUM_CALCIUM EXCHANGER PROTEIN"/>
    <property type="match status" value="1"/>
</dbReference>
<dbReference type="Pfam" id="PF01699">
    <property type="entry name" value="Na_Ca_ex"/>
    <property type="match status" value="2"/>
</dbReference>
<proteinExistence type="inferred from homology"/>
<dbReference type="InterPro" id="IPR004837">
    <property type="entry name" value="NaCa_Exmemb"/>
</dbReference>
<feature type="transmembrane region" description="Helical" evidence="7">
    <location>
        <begin position="764"/>
        <end position="786"/>
    </location>
</feature>